<reference evidence="10" key="1">
    <citation type="journal article" date="2014" name="Int. J. Syst. Evol. Microbiol.">
        <title>Complete genome sequence of Corynebacterium casei LMG S-19264T (=DSM 44701T), isolated from a smear-ripened cheese.</title>
        <authorList>
            <consortium name="US DOE Joint Genome Institute (JGI-PGF)"/>
            <person name="Walter F."/>
            <person name="Albersmeier A."/>
            <person name="Kalinowski J."/>
            <person name="Ruckert C."/>
        </authorList>
    </citation>
    <scope>NUCLEOTIDE SEQUENCE</scope>
    <source>
        <strain evidence="10">CGMCC 1.15448</strain>
    </source>
</reference>
<reference evidence="10" key="2">
    <citation type="submission" date="2020-09" db="EMBL/GenBank/DDBJ databases">
        <authorList>
            <person name="Sun Q."/>
            <person name="Zhou Y."/>
        </authorList>
    </citation>
    <scope>NUCLEOTIDE SEQUENCE</scope>
    <source>
        <strain evidence="10">CGMCC 1.15448</strain>
    </source>
</reference>
<dbReference type="InterPro" id="IPR036852">
    <property type="entry name" value="Peptidase_S8/S53_dom_sf"/>
</dbReference>
<dbReference type="PROSITE" id="PS51695">
    <property type="entry name" value="SEDOLISIN"/>
    <property type="match status" value="1"/>
</dbReference>
<evidence type="ECO:0000256" key="1">
    <source>
        <dbReference type="ARBA" id="ARBA00001913"/>
    </source>
</evidence>
<evidence type="ECO:0000313" key="11">
    <source>
        <dbReference type="Proteomes" id="UP000607559"/>
    </source>
</evidence>
<dbReference type="SMART" id="SM00944">
    <property type="entry name" value="Pro-kuma_activ"/>
    <property type="match status" value="1"/>
</dbReference>
<organism evidence="10 11">
    <name type="scientific">Puia dinghuensis</name>
    <dbReference type="NCBI Taxonomy" id="1792502"/>
    <lineage>
        <taxon>Bacteria</taxon>
        <taxon>Pseudomonadati</taxon>
        <taxon>Bacteroidota</taxon>
        <taxon>Chitinophagia</taxon>
        <taxon>Chitinophagales</taxon>
        <taxon>Chitinophagaceae</taxon>
        <taxon>Puia</taxon>
    </lineage>
</organism>
<dbReference type="Pfam" id="PF00082">
    <property type="entry name" value="Peptidase_S8"/>
    <property type="match status" value="1"/>
</dbReference>
<evidence type="ECO:0000313" key="10">
    <source>
        <dbReference type="EMBL" id="GGB23372.1"/>
    </source>
</evidence>
<evidence type="ECO:0000259" key="9">
    <source>
        <dbReference type="PROSITE" id="PS51695"/>
    </source>
</evidence>
<evidence type="ECO:0000256" key="8">
    <source>
        <dbReference type="SAM" id="MobiDB-lite"/>
    </source>
</evidence>
<dbReference type="GO" id="GO:0008240">
    <property type="term" value="F:tripeptidyl-peptidase activity"/>
    <property type="evidence" value="ECO:0007669"/>
    <property type="project" value="TreeGrafter"/>
</dbReference>
<evidence type="ECO:0000256" key="4">
    <source>
        <dbReference type="ARBA" id="ARBA00022801"/>
    </source>
</evidence>
<proteinExistence type="predicted"/>
<dbReference type="CDD" id="cd04056">
    <property type="entry name" value="Peptidases_S53"/>
    <property type="match status" value="1"/>
</dbReference>
<dbReference type="InterPro" id="IPR015366">
    <property type="entry name" value="S53_propep"/>
</dbReference>
<accession>A0A8J2XW40</accession>
<dbReference type="Proteomes" id="UP000607559">
    <property type="component" value="Unassembled WGS sequence"/>
</dbReference>
<evidence type="ECO:0000256" key="5">
    <source>
        <dbReference type="ARBA" id="ARBA00022825"/>
    </source>
</evidence>
<dbReference type="GO" id="GO:0006508">
    <property type="term" value="P:proteolysis"/>
    <property type="evidence" value="ECO:0007669"/>
    <property type="project" value="UniProtKB-KW"/>
</dbReference>
<comment type="caution">
    <text evidence="10">The sequence shown here is derived from an EMBL/GenBank/DDBJ whole genome shotgun (WGS) entry which is preliminary data.</text>
</comment>
<keyword evidence="3" id="KW-0479">Metal-binding</keyword>
<dbReference type="GO" id="GO:0046872">
    <property type="term" value="F:metal ion binding"/>
    <property type="evidence" value="ECO:0007669"/>
    <property type="project" value="UniProtKB-KW"/>
</dbReference>
<evidence type="ECO:0000256" key="7">
    <source>
        <dbReference type="ARBA" id="ARBA00023145"/>
    </source>
</evidence>
<dbReference type="SUPFAM" id="SSF52743">
    <property type="entry name" value="Subtilisin-like"/>
    <property type="match status" value="1"/>
</dbReference>
<dbReference type="AlphaFoldDB" id="A0A8J2XW40"/>
<evidence type="ECO:0000256" key="3">
    <source>
        <dbReference type="ARBA" id="ARBA00022723"/>
    </source>
</evidence>
<dbReference type="PANTHER" id="PTHR14218">
    <property type="entry name" value="PROTEASE S8 TRIPEPTIDYL PEPTIDASE I CLN2"/>
    <property type="match status" value="1"/>
</dbReference>
<keyword evidence="7" id="KW-0865">Zymogen</keyword>
<dbReference type="InterPro" id="IPR000209">
    <property type="entry name" value="Peptidase_S8/S53_dom"/>
</dbReference>
<dbReference type="InterPro" id="IPR050819">
    <property type="entry name" value="Tripeptidyl-peptidase_I"/>
</dbReference>
<name>A0A8J2XW40_9BACT</name>
<keyword evidence="11" id="KW-1185">Reference proteome</keyword>
<dbReference type="SUPFAM" id="SSF54897">
    <property type="entry name" value="Protease propeptides/inhibitors"/>
    <property type="match status" value="1"/>
</dbReference>
<sequence>MSRVSLKGSEKNAIPHAEALTGKGDAPNPDKYIEVTLSIRRKKELPDSATPNSAMSHEQLEQDHGIADADLAAVEAFAGEYHLKVTEHRSLVHTIKLAGRLEDMEKAFGTKLQNVRLENNVFRQREGSLTIPSQLEGIVEGVFGLDDRPAARPRFRPSAHTAAAFTPLQVAALYNFPPGDGTGQVIAIIELDGGFNNADLTQYFSSIGVSRPTVVAVPVSGGTNHPTGDTQGPDGEVMLDIEVAGAIAPKAKIKVYFAPNTDKGFLDAINEAISDPETPAVISISWGGPEDKWTSQSRNAFEKAFQNAAALSIPVAVASGDNGSTDGSGHLDVDFPSSAPHALACGGTHLEGSTSITKEVVWNSQGGATGGGVSRFFPKPAWQHNINVIPPPTHAGGRQSPDVCGCAAPETGYKVRVDGTDTVIGGTSAVAPLWAGLIARMAQHLGRRVPFLHPILYTHPTAFHDITVGNNDTGGAAGKYPALTGWDACTGLGSPKGLSILGLLGQAAPPAGNGGTIGGATANQ</sequence>
<dbReference type="Gene3D" id="3.40.50.200">
    <property type="entry name" value="Peptidase S8/S53 domain"/>
    <property type="match status" value="1"/>
</dbReference>
<dbReference type="GO" id="GO:0004252">
    <property type="term" value="F:serine-type endopeptidase activity"/>
    <property type="evidence" value="ECO:0007669"/>
    <property type="project" value="InterPro"/>
</dbReference>
<feature type="region of interest" description="Disordered" evidence="8">
    <location>
        <begin position="1"/>
        <end position="29"/>
    </location>
</feature>
<comment type="cofactor">
    <cofactor evidence="1">
        <name>Ca(2+)</name>
        <dbReference type="ChEBI" id="CHEBI:29108"/>
    </cofactor>
</comment>
<gene>
    <name evidence="10" type="ORF">GCM10011511_54050</name>
</gene>
<dbReference type="Pfam" id="PF09286">
    <property type="entry name" value="Pro-kuma_activ"/>
    <property type="match status" value="1"/>
</dbReference>
<keyword evidence="6" id="KW-0106">Calcium</keyword>
<dbReference type="PANTHER" id="PTHR14218:SF15">
    <property type="entry name" value="TRIPEPTIDYL-PEPTIDASE 1"/>
    <property type="match status" value="1"/>
</dbReference>
<keyword evidence="4" id="KW-0378">Hydrolase</keyword>
<evidence type="ECO:0000256" key="6">
    <source>
        <dbReference type="ARBA" id="ARBA00022837"/>
    </source>
</evidence>
<feature type="domain" description="Peptidase S53" evidence="9">
    <location>
        <begin position="164"/>
        <end position="507"/>
    </location>
</feature>
<keyword evidence="2" id="KW-0645">Protease</keyword>
<dbReference type="InterPro" id="IPR030400">
    <property type="entry name" value="Sedolisin_dom"/>
</dbReference>
<protein>
    <submittedName>
        <fullName evidence="10">Kumamolisin</fullName>
    </submittedName>
</protein>
<evidence type="ECO:0000256" key="2">
    <source>
        <dbReference type="ARBA" id="ARBA00022670"/>
    </source>
</evidence>
<dbReference type="RefSeq" id="WP_188937691.1">
    <property type="nucleotide sequence ID" value="NZ_BMJC01000007.1"/>
</dbReference>
<keyword evidence="5" id="KW-0720">Serine protease</keyword>
<dbReference type="EMBL" id="BMJC01000007">
    <property type="protein sequence ID" value="GGB23372.1"/>
    <property type="molecule type" value="Genomic_DNA"/>
</dbReference>